<reference evidence="1 3" key="1">
    <citation type="journal article" date="2019" name="Nat. Med.">
        <title>A library of human gut bacterial isolates paired with longitudinal multiomics data enables mechanistic microbiome research.</title>
        <authorList>
            <person name="Poyet M."/>
            <person name="Groussin M."/>
            <person name="Gibbons S.M."/>
            <person name="Avila-Pacheco J."/>
            <person name="Jiang X."/>
            <person name="Kearney S.M."/>
            <person name="Perrotta A.R."/>
            <person name="Berdy B."/>
            <person name="Zhao S."/>
            <person name="Lieberman T.D."/>
            <person name="Swanson P.K."/>
            <person name="Smith M."/>
            <person name="Roesemann S."/>
            <person name="Alexander J.E."/>
            <person name="Rich S.A."/>
            <person name="Livny J."/>
            <person name="Vlamakis H."/>
            <person name="Clish C."/>
            <person name="Bullock K."/>
            <person name="Deik A."/>
            <person name="Scott J."/>
            <person name="Pierce K.A."/>
            <person name="Xavier R.J."/>
            <person name="Alm E.J."/>
        </authorList>
    </citation>
    <scope>NUCLEOTIDE SEQUENCE [LARGE SCALE GENOMIC DNA]</scope>
    <source>
        <strain evidence="1 3">BIOML-A14</strain>
    </source>
</reference>
<dbReference type="RefSeq" id="WP_061448464.1">
    <property type="nucleotide sequence ID" value="NZ_CP081917.1"/>
</dbReference>
<evidence type="ECO:0000313" key="1">
    <source>
        <dbReference type="EMBL" id="KAA4664499.1"/>
    </source>
</evidence>
<reference evidence="2" key="2">
    <citation type="submission" date="2022-10" db="EMBL/GenBank/DDBJ databases">
        <title>Human gut microbiome strain richness.</title>
        <authorList>
            <person name="Chen-Liaw A."/>
        </authorList>
    </citation>
    <scope>NUCLEOTIDE SEQUENCE</scope>
    <source>
        <strain evidence="2">BSD2780120875st1_E1_BSD2780120875_150330</strain>
    </source>
</reference>
<name>A0A139KSZ4_BACOV</name>
<evidence type="ECO:0008006" key="4">
    <source>
        <dbReference type="Google" id="ProtNLM"/>
    </source>
</evidence>
<evidence type="ECO:0000313" key="2">
    <source>
        <dbReference type="EMBL" id="MDC2743812.1"/>
    </source>
</evidence>
<organism evidence="1 3">
    <name type="scientific">Bacteroides ovatus</name>
    <dbReference type="NCBI Taxonomy" id="28116"/>
    <lineage>
        <taxon>Bacteria</taxon>
        <taxon>Pseudomonadati</taxon>
        <taxon>Bacteroidota</taxon>
        <taxon>Bacteroidia</taxon>
        <taxon>Bacteroidales</taxon>
        <taxon>Bacteroidaceae</taxon>
        <taxon>Bacteroides</taxon>
    </lineage>
</organism>
<dbReference type="EMBL" id="JAQNZF010000023">
    <property type="protein sequence ID" value="MDC2743812.1"/>
    <property type="molecule type" value="Genomic_DNA"/>
</dbReference>
<dbReference type="AlphaFoldDB" id="A0A139KSZ4"/>
<comment type="caution">
    <text evidence="1">The sequence shown here is derived from an EMBL/GenBank/DDBJ whole genome shotgun (WGS) entry which is preliminary data.</text>
</comment>
<sequence>MNIIFTAKTIIDGNFALKEPVQILYCLHKISLYLEGGMYMLSVSKEISIEHSDLVELSKNGENKSFTMNVDKYLDSRVLDIFRNIEVYGGFQHGIMKVYYNEYLDLSWTDKAKNELLFSMRKSLNKQKKVLITSDNFSKLMLDKTFIPEAKVPYNFFREANSYLDKLDYISAYIHFYMILEYCFAKGKFSGEQKQNFKKSNMLKYAVLSTISMIKERNYDLYLEIKQECTDKHKELNFDSLIDIMYCYRGELSHATKRAVYEEKQELVKPITLFISSVCFSVCGNIKVYCDKFVSEDTRKRRVNDHIQELEKRLGLE</sequence>
<protein>
    <recommendedName>
        <fullName evidence="4">Apea-like HEPN domain-containing protein</fullName>
    </recommendedName>
</protein>
<gene>
    <name evidence="1" type="ORF">F3B98_10415</name>
    <name evidence="2" type="ORF">PO382_16450</name>
</gene>
<dbReference type="EMBL" id="VWFO01000010">
    <property type="protein sequence ID" value="KAA4664499.1"/>
    <property type="molecule type" value="Genomic_DNA"/>
</dbReference>
<evidence type="ECO:0000313" key="3">
    <source>
        <dbReference type="Proteomes" id="UP000435985"/>
    </source>
</evidence>
<dbReference type="Proteomes" id="UP001219389">
    <property type="component" value="Unassembled WGS sequence"/>
</dbReference>
<proteinExistence type="predicted"/>
<accession>A0A139KSZ4</accession>
<dbReference type="Proteomes" id="UP000435985">
    <property type="component" value="Unassembled WGS sequence"/>
</dbReference>